<name>A0A1E3VWU6_9HYPH</name>
<feature type="transmembrane region" description="Helical" evidence="3">
    <location>
        <begin position="48"/>
        <end position="66"/>
    </location>
</feature>
<evidence type="ECO:0000256" key="1">
    <source>
        <dbReference type="ARBA" id="ARBA00012528"/>
    </source>
</evidence>
<sequence length="273" mass="28870">MLILTWGRDGWSLETAPCFVGSWGIAIIVFSAGGAAMLASALMGSAGGIVLGASLVVLASALSWDAARRFAGRASSRIGIVLGPAGFLLLVYTGLASSLDERFVAACSLLAAYGVATGLELRRMPDASQSWPAIALLFLGSGSYLLWIPVAVASPLGTVTAALNNDWLPFVVLAATLLRVALAFVVLSMAKERDEEQQRRYALTDSLTGLPNRRALFEVADSVVQRRVHGGGTPVSLLIIDLDCFKETNDTFGHTVGDEVLRLFAKIATRTSR</sequence>
<dbReference type="AlphaFoldDB" id="A0A1E3VWU6"/>
<keyword evidence="3" id="KW-0812">Transmembrane</keyword>
<comment type="caution">
    <text evidence="5">The sequence shown here is derived from an EMBL/GenBank/DDBJ whole genome shotgun (WGS) entry which is preliminary data.</text>
</comment>
<dbReference type="CDD" id="cd01949">
    <property type="entry name" value="GGDEF"/>
    <property type="match status" value="1"/>
</dbReference>
<evidence type="ECO:0000259" key="4">
    <source>
        <dbReference type="PROSITE" id="PS50887"/>
    </source>
</evidence>
<dbReference type="STRING" id="1774968.AUC68_10900"/>
<evidence type="ECO:0000256" key="3">
    <source>
        <dbReference type="SAM" id="Phobius"/>
    </source>
</evidence>
<dbReference type="InterPro" id="IPR000160">
    <property type="entry name" value="GGDEF_dom"/>
</dbReference>
<dbReference type="InterPro" id="IPR043128">
    <property type="entry name" value="Rev_trsase/Diguanyl_cyclase"/>
</dbReference>
<feature type="domain" description="GGDEF" evidence="4">
    <location>
        <begin position="233"/>
        <end position="273"/>
    </location>
</feature>
<gene>
    <name evidence="5" type="ORF">AUC68_10900</name>
</gene>
<evidence type="ECO:0000313" key="5">
    <source>
        <dbReference type="EMBL" id="ODR98007.1"/>
    </source>
</evidence>
<dbReference type="PANTHER" id="PTHR45138">
    <property type="entry name" value="REGULATORY COMPONENTS OF SENSORY TRANSDUCTION SYSTEM"/>
    <property type="match status" value="1"/>
</dbReference>
<dbReference type="InterPro" id="IPR029787">
    <property type="entry name" value="Nucleotide_cyclase"/>
</dbReference>
<accession>A0A1E3VWU6</accession>
<dbReference type="Pfam" id="PF00990">
    <property type="entry name" value="GGDEF"/>
    <property type="match status" value="1"/>
</dbReference>
<dbReference type="NCBIfam" id="TIGR00254">
    <property type="entry name" value="GGDEF"/>
    <property type="match status" value="1"/>
</dbReference>
<dbReference type="PANTHER" id="PTHR45138:SF9">
    <property type="entry name" value="DIGUANYLATE CYCLASE DGCM-RELATED"/>
    <property type="match status" value="1"/>
</dbReference>
<evidence type="ECO:0000256" key="2">
    <source>
        <dbReference type="ARBA" id="ARBA00034247"/>
    </source>
</evidence>
<organism evidence="5 6">
    <name type="scientific">Methyloceanibacter methanicus</name>
    <dbReference type="NCBI Taxonomy" id="1774968"/>
    <lineage>
        <taxon>Bacteria</taxon>
        <taxon>Pseudomonadati</taxon>
        <taxon>Pseudomonadota</taxon>
        <taxon>Alphaproteobacteria</taxon>
        <taxon>Hyphomicrobiales</taxon>
        <taxon>Hyphomicrobiaceae</taxon>
        <taxon>Methyloceanibacter</taxon>
    </lineage>
</organism>
<keyword evidence="3" id="KW-0472">Membrane</keyword>
<feature type="transmembrane region" description="Helical" evidence="3">
    <location>
        <begin position="78"/>
        <end position="97"/>
    </location>
</feature>
<dbReference type="PROSITE" id="PS50887">
    <property type="entry name" value="GGDEF"/>
    <property type="match status" value="1"/>
</dbReference>
<dbReference type="InterPro" id="IPR050469">
    <property type="entry name" value="Diguanylate_Cyclase"/>
</dbReference>
<protein>
    <recommendedName>
        <fullName evidence="1">diguanylate cyclase</fullName>
        <ecNumber evidence="1">2.7.7.65</ecNumber>
    </recommendedName>
</protein>
<evidence type="ECO:0000313" key="6">
    <source>
        <dbReference type="Proteomes" id="UP000094501"/>
    </source>
</evidence>
<feature type="transmembrane region" description="Helical" evidence="3">
    <location>
        <begin position="133"/>
        <end position="155"/>
    </location>
</feature>
<dbReference type="SUPFAM" id="SSF55073">
    <property type="entry name" value="Nucleotide cyclase"/>
    <property type="match status" value="1"/>
</dbReference>
<dbReference type="EMBL" id="LPWG01000014">
    <property type="protein sequence ID" value="ODR98007.1"/>
    <property type="molecule type" value="Genomic_DNA"/>
</dbReference>
<reference evidence="5 6" key="1">
    <citation type="journal article" date="2016" name="Environ. Microbiol.">
        <title>New Methyloceanibacter diversity from North Sea sediments includes methanotroph containing solely the soluble methane monooxygenase.</title>
        <authorList>
            <person name="Vekeman B."/>
            <person name="Kerckhof F.M."/>
            <person name="Cremers G."/>
            <person name="de Vos P."/>
            <person name="Vandamme P."/>
            <person name="Boon N."/>
            <person name="Op den Camp H.J."/>
            <person name="Heylen K."/>
        </authorList>
    </citation>
    <scope>NUCLEOTIDE SEQUENCE [LARGE SCALE GENOMIC DNA]</scope>
    <source>
        <strain evidence="5 6">R-67174</strain>
    </source>
</reference>
<feature type="transmembrane region" description="Helical" evidence="3">
    <location>
        <begin position="167"/>
        <end position="190"/>
    </location>
</feature>
<dbReference type="Proteomes" id="UP000094501">
    <property type="component" value="Unassembled WGS sequence"/>
</dbReference>
<dbReference type="Gene3D" id="3.30.70.270">
    <property type="match status" value="1"/>
</dbReference>
<feature type="transmembrane region" description="Helical" evidence="3">
    <location>
        <begin position="20"/>
        <end position="42"/>
    </location>
</feature>
<dbReference type="RefSeq" id="WP_069438335.1">
    <property type="nucleotide sequence ID" value="NZ_LPWG01000014.1"/>
</dbReference>
<feature type="transmembrane region" description="Helical" evidence="3">
    <location>
        <begin position="103"/>
        <end position="121"/>
    </location>
</feature>
<dbReference type="GO" id="GO:0052621">
    <property type="term" value="F:diguanylate cyclase activity"/>
    <property type="evidence" value="ECO:0007669"/>
    <property type="project" value="UniProtKB-EC"/>
</dbReference>
<proteinExistence type="predicted"/>
<dbReference type="EC" id="2.7.7.65" evidence="1"/>
<comment type="catalytic activity">
    <reaction evidence="2">
        <text>2 GTP = 3',3'-c-di-GMP + 2 diphosphate</text>
        <dbReference type="Rhea" id="RHEA:24898"/>
        <dbReference type="ChEBI" id="CHEBI:33019"/>
        <dbReference type="ChEBI" id="CHEBI:37565"/>
        <dbReference type="ChEBI" id="CHEBI:58805"/>
        <dbReference type="EC" id="2.7.7.65"/>
    </reaction>
</comment>
<keyword evidence="6" id="KW-1185">Reference proteome</keyword>
<keyword evidence="3" id="KW-1133">Transmembrane helix</keyword>